<evidence type="ECO:0000313" key="2">
    <source>
        <dbReference type="Proteomes" id="UP000887159"/>
    </source>
</evidence>
<sequence length="124" mass="14076">MQRLPEAVFQQDNAWPHTAWVSQDSPFTVTTFSWLVRFPDLSPIEHILDHLGRRVGHSTSLNELETSSVMSLSSYCLSCHLFSTVSDPGLRNASWQESRCTSDVGRRLEDHTGDNTIWLGFILI</sequence>
<protein>
    <submittedName>
        <fullName evidence="1">Transposable element Tcb2 transposase</fullName>
    </submittedName>
</protein>
<dbReference type="InterPro" id="IPR036397">
    <property type="entry name" value="RNaseH_sf"/>
</dbReference>
<gene>
    <name evidence="1" type="primary">X975_17593</name>
    <name evidence="1" type="ORF">TNCV_2146811</name>
</gene>
<reference evidence="1" key="1">
    <citation type="submission" date="2020-08" db="EMBL/GenBank/DDBJ databases">
        <title>Multicomponent nature underlies the extraordinary mechanical properties of spider dragline silk.</title>
        <authorList>
            <person name="Kono N."/>
            <person name="Nakamura H."/>
            <person name="Mori M."/>
            <person name="Yoshida Y."/>
            <person name="Ohtoshi R."/>
            <person name="Malay A.D."/>
            <person name="Moran D.A.P."/>
            <person name="Tomita M."/>
            <person name="Numata K."/>
            <person name="Arakawa K."/>
        </authorList>
    </citation>
    <scope>NUCLEOTIDE SEQUENCE</scope>
</reference>
<keyword evidence="2" id="KW-1185">Reference proteome</keyword>
<evidence type="ECO:0000313" key="1">
    <source>
        <dbReference type="EMBL" id="GFY19988.1"/>
    </source>
</evidence>
<accession>A0A8X6VRS5</accession>
<proteinExistence type="predicted"/>
<dbReference type="Proteomes" id="UP000887159">
    <property type="component" value="Unassembled WGS sequence"/>
</dbReference>
<comment type="caution">
    <text evidence="1">The sequence shown here is derived from an EMBL/GenBank/DDBJ whole genome shotgun (WGS) entry which is preliminary data.</text>
</comment>
<dbReference type="AlphaFoldDB" id="A0A8X6VRS5"/>
<dbReference type="EMBL" id="BMAU01021354">
    <property type="protein sequence ID" value="GFY19988.1"/>
    <property type="molecule type" value="Genomic_DNA"/>
</dbReference>
<name>A0A8X6VRS5_TRICX</name>
<organism evidence="1 2">
    <name type="scientific">Trichonephila clavipes</name>
    <name type="common">Golden silk orbweaver</name>
    <name type="synonym">Nephila clavipes</name>
    <dbReference type="NCBI Taxonomy" id="2585209"/>
    <lineage>
        <taxon>Eukaryota</taxon>
        <taxon>Metazoa</taxon>
        <taxon>Ecdysozoa</taxon>
        <taxon>Arthropoda</taxon>
        <taxon>Chelicerata</taxon>
        <taxon>Arachnida</taxon>
        <taxon>Araneae</taxon>
        <taxon>Araneomorphae</taxon>
        <taxon>Entelegynae</taxon>
        <taxon>Araneoidea</taxon>
        <taxon>Nephilidae</taxon>
        <taxon>Trichonephila</taxon>
    </lineage>
</organism>
<dbReference type="GO" id="GO:0003676">
    <property type="term" value="F:nucleic acid binding"/>
    <property type="evidence" value="ECO:0007669"/>
    <property type="project" value="InterPro"/>
</dbReference>
<dbReference type="Gene3D" id="3.30.420.10">
    <property type="entry name" value="Ribonuclease H-like superfamily/Ribonuclease H"/>
    <property type="match status" value="1"/>
</dbReference>